<dbReference type="AlphaFoldDB" id="A0A2N8LAE6"/>
<accession>A0A2N8LAE6</accession>
<comment type="caution">
    <text evidence="2">The sequence shown here is derived from an EMBL/GenBank/DDBJ whole genome shotgun (WGS) entry which is preliminary data.</text>
</comment>
<proteinExistence type="predicted"/>
<name>A0A2N8LAE6_9STRE</name>
<gene>
    <name evidence="2" type="ORF">AT575_08930</name>
</gene>
<evidence type="ECO:0000313" key="3">
    <source>
        <dbReference type="Proteomes" id="UP000235963"/>
    </source>
</evidence>
<reference evidence="2 3" key="1">
    <citation type="submission" date="2015-12" db="EMBL/GenBank/DDBJ databases">
        <title>Streptococcus penaeicida sp. nov.</title>
        <authorList>
            <person name="Gomez-Gil B."/>
            <person name="Morales-Covarrubias M."/>
        </authorList>
    </citation>
    <scope>NUCLEOTIDE SEQUENCE [LARGE SCALE GENOMIC DNA]</scope>
    <source>
        <strain evidence="2 3">CAIM 1838</strain>
    </source>
</reference>
<dbReference type="Proteomes" id="UP000235963">
    <property type="component" value="Unassembled WGS sequence"/>
</dbReference>
<protein>
    <submittedName>
        <fullName evidence="2">Uncharacterized protein</fullName>
    </submittedName>
</protein>
<keyword evidence="3" id="KW-1185">Reference proteome</keyword>
<keyword evidence="1" id="KW-0812">Transmembrane</keyword>
<sequence length="119" mass="14055">MLQTFLFIKNDPYIIVGEITVLILVIGFFYIQKGLKTSDSEPYLYSTLIVFKDTNTKPADYPQLDKLSTWTYRENLGGYYGQTKQNPNDIRKIIYESYQLDKSQVDIRNIRYNWFSLNS</sequence>
<feature type="transmembrane region" description="Helical" evidence="1">
    <location>
        <begin position="12"/>
        <end position="31"/>
    </location>
</feature>
<keyword evidence="1" id="KW-1133">Transmembrane helix</keyword>
<keyword evidence="1" id="KW-0472">Membrane</keyword>
<evidence type="ECO:0000313" key="2">
    <source>
        <dbReference type="EMBL" id="PND47131.1"/>
    </source>
</evidence>
<organism evidence="2 3">
    <name type="scientific">Streptococcus penaeicida</name>
    <dbReference type="NCBI Taxonomy" id="1765960"/>
    <lineage>
        <taxon>Bacteria</taxon>
        <taxon>Bacillati</taxon>
        <taxon>Bacillota</taxon>
        <taxon>Bacilli</taxon>
        <taxon>Lactobacillales</taxon>
        <taxon>Streptococcaceae</taxon>
        <taxon>Streptococcus</taxon>
    </lineage>
</organism>
<dbReference type="OrthoDB" id="2222655at2"/>
<dbReference type="RefSeq" id="WP_102778054.1">
    <property type="nucleotide sequence ID" value="NZ_CBCSGP010000006.1"/>
</dbReference>
<evidence type="ECO:0000256" key="1">
    <source>
        <dbReference type="SAM" id="Phobius"/>
    </source>
</evidence>
<dbReference type="EMBL" id="LOCM01000032">
    <property type="protein sequence ID" value="PND47131.1"/>
    <property type="molecule type" value="Genomic_DNA"/>
</dbReference>